<dbReference type="AlphaFoldDB" id="A0A7S3IWS3"/>
<dbReference type="EMBL" id="HBIH01038893">
    <property type="protein sequence ID" value="CAE0335063.1"/>
    <property type="molecule type" value="Transcribed_RNA"/>
</dbReference>
<protein>
    <submittedName>
        <fullName evidence="1">Uncharacterized protein</fullName>
    </submittedName>
</protein>
<proteinExistence type="predicted"/>
<gene>
    <name evidence="1" type="ORF">SINC0208_LOCUS15702</name>
</gene>
<sequence>MKDGDVIASDLSMAISDLESKDPQDIIAGIKEIGQIIEELPSDLVDCHDMQGDLDRIEAWAQSFDDPKTFIEIVAKNVFKNFKKITQEIDDATNEIKESNFYDAGDSIADVLVLTLGPVPPAPSSPAQPEDLLATEW</sequence>
<evidence type="ECO:0000313" key="1">
    <source>
        <dbReference type="EMBL" id="CAE0335063.1"/>
    </source>
</evidence>
<name>A0A7S3IWS3_9SPIT</name>
<reference evidence="1" key="1">
    <citation type="submission" date="2021-01" db="EMBL/GenBank/DDBJ databases">
        <authorList>
            <person name="Corre E."/>
            <person name="Pelletier E."/>
            <person name="Niang G."/>
            <person name="Scheremetjew M."/>
            <person name="Finn R."/>
            <person name="Kale V."/>
            <person name="Holt S."/>
            <person name="Cochrane G."/>
            <person name="Meng A."/>
            <person name="Brown T."/>
            <person name="Cohen L."/>
        </authorList>
    </citation>
    <scope>NUCLEOTIDE SEQUENCE</scope>
    <source>
        <strain evidence="1">S3</strain>
    </source>
</reference>
<organism evidence="1">
    <name type="scientific">Strombidium inclinatum</name>
    <dbReference type="NCBI Taxonomy" id="197538"/>
    <lineage>
        <taxon>Eukaryota</taxon>
        <taxon>Sar</taxon>
        <taxon>Alveolata</taxon>
        <taxon>Ciliophora</taxon>
        <taxon>Intramacronucleata</taxon>
        <taxon>Spirotrichea</taxon>
        <taxon>Oligotrichia</taxon>
        <taxon>Strombidiidae</taxon>
        <taxon>Strombidium</taxon>
    </lineage>
</organism>
<accession>A0A7S3IWS3</accession>